<accession>A0A6N2APB3</accession>
<comment type="caution">
    <text evidence="2">The sequence shown here is derived from an EMBL/GenBank/DDBJ whole genome shotgun (WGS) entry which is preliminary data.</text>
</comment>
<feature type="compositionally biased region" description="Basic and acidic residues" evidence="1">
    <location>
        <begin position="9"/>
        <end position="26"/>
    </location>
</feature>
<feature type="region of interest" description="Disordered" evidence="1">
    <location>
        <begin position="1"/>
        <end position="45"/>
    </location>
</feature>
<gene>
    <name evidence="2" type="ORF">EJD97_025726</name>
</gene>
<name>A0A6N2APB3_SOLCI</name>
<evidence type="ECO:0000256" key="1">
    <source>
        <dbReference type="SAM" id="MobiDB-lite"/>
    </source>
</evidence>
<dbReference type="AlphaFoldDB" id="A0A6N2APB3"/>
<evidence type="ECO:0000313" key="2">
    <source>
        <dbReference type="EMBL" id="TMW84135.1"/>
    </source>
</evidence>
<sequence length="103" mass="11431">MNTRNNAARRLEEEIANDRDPPHDEQVPPLEEDANVKKAPAKPRPMTADEITAIVGQMAQAMTTQAQAAMVQAQAMTTHDNQDIAPRPHQQVTTMASRLRDFS</sequence>
<reference evidence="2" key="1">
    <citation type="submission" date="2019-05" db="EMBL/GenBank/DDBJ databases">
        <title>The de novo reference genome and transcriptome assemblies of the wild tomato species Solanum chilense.</title>
        <authorList>
            <person name="Stam R."/>
            <person name="Nosenko T."/>
            <person name="Hoerger A.C."/>
            <person name="Stephan W."/>
            <person name="Seidel M.A."/>
            <person name="Kuhn J.M.M."/>
            <person name="Haberer G."/>
            <person name="Tellier A."/>
        </authorList>
    </citation>
    <scope>NUCLEOTIDE SEQUENCE</scope>
    <source>
        <tissue evidence="2">Mature leaves</tissue>
    </source>
</reference>
<organism evidence="2">
    <name type="scientific">Solanum chilense</name>
    <name type="common">Tomato</name>
    <name type="synonym">Lycopersicon chilense</name>
    <dbReference type="NCBI Taxonomy" id="4083"/>
    <lineage>
        <taxon>Eukaryota</taxon>
        <taxon>Viridiplantae</taxon>
        <taxon>Streptophyta</taxon>
        <taxon>Embryophyta</taxon>
        <taxon>Tracheophyta</taxon>
        <taxon>Spermatophyta</taxon>
        <taxon>Magnoliopsida</taxon>
        <taxon>eudicotyledons</taxon>
        <taxon>Gunneridae</taxon>
        <taxon>Pentapetalae</taxon>
        <taxon>asterids</taxon>
        <taxon>lamiids</taxon>
        <taxon>Solanales</taxon>
        <taxon>Solanaceae</taxon>
        <taxon>Solanoideae</taxon>
        <taxon>Solaneae</taxon>
        <taxon>Solanum</taxon>
        <taxon>Solanum subgen. Lycopersicon</taxon>
    </lineage>
</organism>
<dbReference type="EMBL" id="RXGB01009837">
    <property type="protein sequence ID" value="TMW84135.1"/>
    <property type="molecule type" value="Genomic_DNA"/>
</dbReference>
<feature type="region of interest" description="Disordered" evidence="1">
    <location>
        <begin position="77"/>
        <end position="103"/>
    </location>
</feature>
<protein>
    <submittedName>
        <fullName evidence="2">Uncharacterized protein</fullName>
    </submittedName>
</protein>
<proteinExistence type="predicted"/>